<dbReference type="Proteomes" id="UP000244929">
    <property type="component" value="Chromosome"/>
</dbReference>
<reference evidence="2 3" key="1">
    <citation type="submission" date="2018-04" db="EMBL/GenBank/DDBJ databases">
        <title>Genome sequencing of Flavobacterium sp. HYN0059.</title>
        <authorList>
            <person name="Yi H."/>
            <person name="Baek C."/>
        </authorList>
    </citation>
    <scope>NUCLEOTIDE SEQUENCE [LARGE SCALE GENOMIC DNA]</scope>
    <source>
        <strain evidence="2 3">HYN0059</strain>
    </source>
</reference>
<keyword evidence="1" id="KW-0812">Transmembrane</keyword>
<evidence type="ECO:0000256" key="1">
    <source>
        <dbReference type="SAM" id="Phobius"/>
    </source>
</evidence>
<dbReference type="InterPro" id="IPR052894">
    <property type="entry name" value="AsmA-related"/>
</dbReference>
<dbReference type="EMBL" id="CP029186">
    <property type="protein sequence ID" value="AWH86910.1"/>
    <property type="molecule type" value="Genomic_DNA"/>
</dbReference>
<dbReference type="OrthoDB" id="1489065at2"/>
<sequence length="805" mass="89006">MPRWARWVFRGVLVVFLFMIVAYVSLAWYINTHKEEVLVSVTSELNEGITGTIEIGDMNPTFLTGFPRVSLRLEKVVVKDSLYANHGKILLKAESLDIAVNAMALMRGTIEIKKIAIADAAITMYTDSLGYSNASVFKKGKKSKGGGGGSFPELRKLDLENVTFVIDNQKSGKLYNFAIDGLKGSIDYTSDGWDADIKLNTLVHSMAFNTRKGSFIKDQRVAGKFDISYKDTDSLIVIKKNPLEIGGEDFSVGGRFKTGSPQAKFAINIENKSILWRNAANLLSPNITGKLLMFDIKKPIAVKCDLIGDFNEKGDPLIRVNADVSDNILDTPGGAVDNCSFFGIFTNNHVKDNGFNDANSAIKLFGFKGDYSGIPIAMKKVYILNLEKPVAVGDFASTFKMEKLGSIIDTDLLKFSKGTADVKLDFSADIVDFRLSKPLVNGVVAIKDADVGYVPRKLDFKDISVALNFTKDDLFISKIILKSGKSTVNMDGSIKNFLNLYYSDPAKIVLTWNIHSPQLHLGEFMGFLGSRQRKAVPVKKARKGNMTEDLNLLFEKSNVDMKLRVDKLYYNRFFATDAKADILLTDNGVVVKNAGLKHAGGSLMINGMMLQQGKVNKYSLDAVISDVDINKFFYAFNNFGMETLKAEHLKGLVSSKASVTGSITDAGAMVPKSMYGTVTFGLRKGKLIDFDPVKNVGKFAFPFRDMKNIDFYNLNGKFDIKGEKVTIHPMKINSSVLNMDVEGVYSFGKGTEIYVDVPLRNPKKDKDITDKEELAKRRNRGIVLHLKAVDDEDGKVKVKLGGKKE</sequence>
<feature type="transmembrane region" description="Helical" evidence="1">
    <location>
        <begin position="7"/>
        <end position="30"/>
    </location>
</feature>
<accession>A0A2S1R2L7</accession>
<dbReference type="KEGG" id="falb:HYN59_03440"/>
<proteinExistence type="predicted"/>
<keyword evidence="1" id="KW-1133">Transmembrane helix</keyword>
<dbReference type="PANTHER" id="PTHR30441">
    <property type="entry name" value="DUF748 DOMAIN-CONTAINING PROTEIN"/>
    <property type="match status" value="1"/>
</dbReference>
<name>A0A2S1R2L7_9FLAO</name>
<evidence type="ECO:0000313" key="3">
    <source>
        <dbReference type="Proteomes" id="UP000244929"/>
    </source>
</evidence>
<gene>
    <name evidence="2" type="ORF">HYN59_03440</name>
</gene>
<dbReference type="GO" id="GO:0090313">
    <property type="term" value="P:regulation of protein targeting to membrane"/>
    <property type="evidence" value="ECO:0007669"/>
    <property type="project" value="TreeGrafter"/>
</dbReference>
<protein>
    <submittedName>
        <fullName evidence="2">AsmA family protein</fullName>
    </submittedName>
</protein>
<keyword evidence="1" id="KW-0472">Membrane</keyword>
<evidence type="ECO:0000313" key="2">
    <source>
        <dbReference type="EMBL" id="AWH86910.1"/>
    </source>
</evidence>
<dbReference type="AlphaFoldDB" id="A0A2S1R2L7"/>
<dbReference type="PANTHER" id="PTHR30441:SF8">
    <property type="entry name" value="DUF748 DOMAIN-CONTAINING PROTEIN"/>
    <property type="match status" value="1"/>
</dbReference>
<organism evidence="2 3">
    <name type="scientific">Flavobacterium album</name>
    <dbReference type="NCBI Taxonomy" id="2175091"/>
    <lineage>
        <taxon>Bacteria</taxon>
        <taxon>Pseudomonadati</taxon>
        <taxon>Bacteroidota</taxon>
        <taxon>Flavobacteriia</taxon>
        <taxon>Flavobacteriales</taxon>
        <taxon>Flavobacteriaceae</taxon>
        <taxon>Flavobacterium</taxon>
    </lineage>
</organism>
<keyword evidence="3" id="KW-1185">Reference proteome</keyword>
<dbReference type="GO" id="GO:0005886">
    <property type="term" value="C:plasma membrane"/>
    <property type="evidence" value="ECO:0007669"/>
    <property type="project" value="TreeGrafter"/>
</dbReference>